<evidence type="ECO:0000256" key="4">
    <source>
        <dbReference type="ARBA" id="ARBA00022723"/>
    </source>
</evidence>
<proteinExistence type="inferred from homology"/>
<protein>
    <recommendedName>
        <fullName evidence="3">adenosine deaminase</fullName>
        <ecNumber evidence="3">3.5.4.4</ecNumber>
    </recommendedName>
</protein>
<dbReference type="RefSeq" id="WP_186888587.1">
    <property type="nucleotide sequence ID" value="NZ_JACONZ010000004.1"/>
</dbReference>
<dbReference type="GO" id="GO:0006154">
    <property type="term" value="P:adenosine catabolic process"/>
    <property type="evidence" value="ECO:0007669"/>
    <property type="project" value="TreeGrafter"/>
</dbReference>
<dbReference type="PANTHER" id="PTHR11409:SF43">
    <property type="entry name" value="ADENOSINE DEAMINASE"/>
    <property type="match status" value="1"/>
</dbReference>
<evidence type="ECO:0000256" key="1">
    <source>
        <dbReference type="ARBA" id="ARBA00001947"/>
    </source>
</evidence>
<dbReference type="AlphaFoldDB" id="A0A923L1R3"/>
<gene>
    <name evidence="8" type="ORF">H8S23_12085</name>
</gene>
<evidence type="ECO:0000256" key="3">
    <source>
        <dbReference type="ARBA" id="ARBA00012784"/>
    </source>
</evidence>
<keyword evidence="5" id="KW-0378">Hydrolase</keyword>
<dbReference type="PANTHER" id="PTHR11409">
    <property type="entry name" value="ADENOSINE DEAMINASE"/>
    <property type="match status" value="1"/>
</dbReference>
<reference evidence="8" key="1">
    <citation type="submission" date="2020-08" db="EMBL/GenBank/DDBJ databases">
        <title>Genome public.</title>
        <authorList>
            <person name="Liu C."/>
            <person name="Sun Q."/>
        </authorList>
    </citation>
    <scope>NUCLEOTIDE SEQUENCE</scope>
    <source>
        <strain evidence="8">BX8</strain>
    </source>
</reference>
<sequence>MREFPKIDLHLHIDGSVQPETALELARQQGLAEGALSPEEAVRKMVIQPGGNGSDFKEFDLPIAVMQTAPALRRVTAELVRRLAAEGVWYAELRFAPQFHLCGGLSQREVIQAVLDGQAEGEADCPGIETGILLCAMGTLDPAEQNREQNLETVRLAKEFIDAGTGVAGIDLAGYEERLAEYADVFALAKKLGVPATCHSEFEVPQCLPFGTPRIGHGYQVAQQAELQQAVKARGVTLEMCPMSSIISYDLPDDGRHPLKVLYDQGVRVTVNTDNLVVLGTSLEREYECCRRMGFSDADLVRMNLYSAEAAFLPPERKKRLIARVRACLDEV</sequence>
<evidence type="ECO:0000259" key="7">
    <source>
        <dbReference type="Pfam" id="PF00962"/>
    </source>
</evidence>
<keyword evidence="6" id="KW-0862">Zinc</keyword>
<evidence type="ECO:0000256" key="5">
    <source>
        <dbReference type="ARBA" id="ARBA00022801"/>
    </source>
</evidence>
<dbReference type="GO" id="GO:0046103">
    <property type="term" value="P:inosine biosynthetic process"/>
    <property type="evidence" value="ECO:0007669"/>
    <property type="project" value="TreeGrafter"/>
</dbReference>
<keyword evidence="9" id="KW-1185">Reference proteome</keyword>
<keyword evidence="4" id="KW-0479">Metal-binding</keyword>
<dbReference type="Pfam" id="PF00962">
    <property type="entry name" value="A_deaminase"/>
    <property type="match status" value="1"/>
</dbReference>
<accession>A0A923L1R3</accession>
<dbReference type="InterPro" id="IPR006330">
    <property type="entry name" value="Ado/ade_deaminase"/>
</dbReference>
<dbReference type="InterPro" id="IPR001365">
    <property type="entry name" value="A_deaminase_dom"/>
</dbReference>
<dbReference type="SUPFAM" id="SSF51556">
    <property type="entry name" value="Metallo-dependent hydrolases"/>
    <property type="match status" value="1"/>
</dbReference>
<dbReference type="GO" id="GO:0046872">
    <property type="term" value="F:metal ion binding"/>
    <property type="evidence" value="ECO:0007669"/>
    <property type="project" value="UniProtKB-KW"/>
</dbReference>
<dbReference type="Proteomes" id="UP000659630">
    <property type="component" value="Unassembled WGS sequence"/>
</dbReference>
<dbReference type="GO" id="GO:0004000">
    <property type="term" value="F:adenosine deaminase activity"/>
    <property type="evidence" value="ECO:0007669"/>
    <property type="project" value="TreeGrafter"/>
</dbReference>
<dbReference type="EC" id="3.5.4.4" evidence="3"/>
<organism evidence="8 9">
    <name type="scientific">Anaerofilum hominis</name>
    <dbReference type="NCBI Taxonomy" id="2763016"/>
    <lineage>
        <taxon>Bacteria</taxon>
        <taxon>Bacillati</taxon>
        <taxon>Bacillota</taxon>
        <taxon>Clostridia</taxon>
        <taxon>Eubacteriales</taxon>
        <taxon>Oscillospiraceae</taxon>
        <taxon>Anaerofilum</taxon>
    </lineage>
</organism>
<comment type="caution">
    <text evidence="8">The sequence shown here is derived from an EMBL/GenBank/DDBJ whole genome shotgun (WGS) entry which is preliminary data.</text>
</comment>
<evidence type="ECO:0000256" key="2">
    <source>
        <dbReference type="ARBA" id="ARBA00006676"/>
    </source>
</evidence>
<dbReference type="EMBL" id="JACONZ010000004">
    <property type="protein sequence ID" value="MBC5582247.1"/>
    <property type="molecule type" value="Genomic_DNA"/>
</dbReference>
<dbReference type="GO" id="GO:0005829">
    <property type="term" value="C:cytosol"/>
    <property type="evidence" value="ECO:0007669"/>
    <property type="project" value="TreeGrafter"/>
</dbReference>
<feature type="domain" description="Adenosine deaminase" evidence="7">
    <location>
        <begin position="5"/>
        <end position="326"/>
    </location>
</feature>
<name>A0A923L1R3_9FIRM</name>
<comment type="similarity">
    <text evidence="2">Belongs to the metallo-dependent hydrolases superfamily. Adenosine and AMP deaminases family.</text>
</comment>
<evidence type="ECO:0000256" key="6">
    <source>
        <dbReference type="ARBA" id="ARBA00022833"/>
    </source>
</evidence>
<comment type="cofactor">
    <cofactor evidence="1">
        <name>Zn(2+)</name>
        <dbReference type="ChEBI" id="CHEBI:29105"/>
    </cofactor>
</comment>
<evidence type="ECO:0000313" key="8">
    <source>
        <dbReference type="EMBL" id="MBC5582247.1"/>
    </source>
</evidence>
<dbReference type="GO" id="GO:0043103">
    <property type="term" value="P:hypoxanthine salvage"/>
    <property type="evidence" value="ECO:0007669"/>
    <property type="project" value="TreeGrafter"/>
</dbReference>
<dbReference type="Gene3D" id="3.20.20.140">
    <property type="entry name" value="Metal-dependent hydrolases"/>
    <property type="match status" value="1"/>
</dbReference>
<dbReference type="InterPro" id="IPR032466">
    <property type="entry name" value="Metal_Hydrolase"/>
</dbReference>
<evidence type="ECO:0000313" key="9">
    <source>
        <dbReference type="Proteomes" id="UP000659630"/>
    </source>
</evidence>